<keyword evidence="2" id="KW-1185">Reference proteome</keyword>
<protein>
    <submittedName>
        <fullName evidence="1">Uncharacterized protein</fullName>
    </submittedName>
</protein>
<dbReference type="PANTHER" id="PTHR31009">
    <property type="entry name" value="S-ADENOSYL-L-METHIONINE:CARBOXYL METHYLTRANSFERASE FAMILY PROTEIN"/>
    <property type="match status" value="1"/>
</dbReference>
<comment type="caution">
    <text evidence="1">The sequence shown here is derived from an EMBL/GenBank/DDBJ whole genome shotgun (WGS) entry which is preliminary data.</text>
</comment>
<dbReference type="EMBL" id="JBGMDY010000004">
    <property type="protein sequence ID" value="KAL2337250.1"/>
    <property type="molecule type" value="Genomic_DNA"/>
</dbReference>
<evidence type="ECO:0000313" key="1">
    <source>
        <dbReference type="EMBL" id="KAL2337250.1"/>
    </source>
</evidence>
<dbReference type="Pfam" id="PF03492">
    <property type="entry name" value="Methyltransf_7"/>
    <property type="match status" value="2"/>
</dbReference>
<dbReference type="SUPFAM" id="SSF53335">
    <property type="entry name" value="S-adenosyl-L-methionine-dependent methyltransferases"/>
    <property type="match status" value="1"/>
</dbReference>
<dbReference type="Gene3D" id="3.40.50.150">
    <property type="entry name" value="Vaccinia Virus protein VP39"/>
    <property type="match status" value="1"/>
</dbReference>
<evidence type="ECO:0000313" key="2">
    <source>
        <dbReference type="Proteomes" id="UP001603857"/>
    </source>
</evidence>
<organism evidence="1 2">
    <name type="scientific">Flemingia macrophylla</name>
    <dbReference type="NCBI Taxonomy" id="520843"/>
    <lineage>
        <taxon>Eukaryota</taxon>
        <taxon>Viridiplantae</taxon>
        <taxon>Streptophyta</taxon>
        <taxon>Embryophyta</taxon>
        <taxon>Tracheophyta</taxon>
        <taxon>Spermatophyta</taxon>
        <taxon>Magnoliopsida</taxon>
        <taxon>eudicotyledons</taxon>
        <taxon>Gunneridae</taxon>
        <taxon>Pentapetalae</taxon>
        <taxon>rosids</taxon>
        <taxon>fabids</taxon>
        <taxon>Fabales</taxon>
        <taxon>Fabaceae</taxon>
        <taxon>Papilionoideae</taxon>
        <taxon>50 kb inversion clade</taxon>
        <taxon>NPAAA clade</taxon>
        <taxon>indigoferoid/millettioid clade</taxon>
        <taxon>Phaseoleae</taxon>
        <taxon>Flemingia</taxon>
    </lineage>
</organism>
<dbReference type="AlphaFoldDB" id="A0ABD1MQ94"/>
<name>A0ABD1MQ94_9FABA</name>
<accession>A0ABD1MQ94</accession>
<dbReference type="InterPro" id="IPR029063">
    <property type="entry name" value="SAM-dependent_MTases_sf"/>
</dbReference>
<gene>
    <name evidence="1" type="ORF">Fmac_011696</name>
</gene>
<sequence length="289" mass="33057">MNSGMGETSYAKNSMLQKKVMLKVKPILEESIKRFLSSTNFGSNLRIADLGCSSGSNTFVVLYDIITIINNTKVSLNRDAPAYVLQVYLNDLFENDFNNITKLLPNFYQKLTETGDKVSKCFVHTTPGNFFGRLFPNNYMHFFHSSYSVHWLSQPPEELTKGVEALNTGNTYITTTSSPTVYKAYFEQFQRDFKVFLRSRYDELKPCGIMGLVEEAKLDSFNLPIYGPTIEEVRQVIETEGSFILETLKTFKIGWDANIEEEVGDYVLNNKMRGEFKAKSILDLFLNLF</sequence>
<dbReference type="InterPro" id="IPR005299">
    <property type="entry name" value="MeTrfase_7"/>
</dbReference>
<dbReference type="Proteomes" id="UP001603857">
    <property type="component" value="Unassembled WGS sequence"/>
</dbReference>
<reference evidence="1 2" key="1">
    <citation type="submission" date="2024-08" db="EMBL/GenBank/DDBJ databases">
        <title>Insights into the chromosomal genome structure of Flemingia macrophylla.</title>
        <authorList>
            <person name="Ding Y."/>
            <person name="Zhao Y."/>
            <person name="Bi W."/>
            <person name="Wu M."/>
            <person name="Zhao G."/>
            <person name="Gong Y."/>
            <person name="Li W."/>
            <person name="Zhang P."/>
        </authorList>
    </citation>
    <scope>NUCLEOTIDE SEQUENCE [LARGE SCALE GENOMIC DNA]</scope>
    <source>
        <strain evidence="1">DYQJB</strain>
        <tissue evidence="1">Leaf</tissue>
    </source>
</reference>
<proteinExistence type="predicted"/>